<accession>A0A5B8Y258</accession>
<sequence>MSTRAIRISLIAALSLFFLSGCGIFKQQSKRYISTTHWGEMGGGAFAEKEQPAPEPEAKSDVEAAAEESAGTKTEEGNEASAEGDNAPEAPPQEVASAGNVGSTAQSSGGDEDMTLYIAYYEHITTENMLNGETNTAAIRSHLRICQLQEDNSLQCSENKELNKMLNPHMQPR</sequence>
<dbReference type="EMBL" id="CP041186">
    <property type="protein sequence ID" value="QDG50759.1"/>
    <property type="molecule type" value="Genomic_DNA"/>
</dbReference>
<evidence type="ECO:0000256" key="1">
    <source>
        <dbReference type="SAM" id="MobiDB-lite"/>
    </source>
</evidence>
<dbReference type="Proteomes" id="UP000315995">
    <property type="component" value="Chromosome"/>
</dbReference>
<feature type="compositionally biased region" description="Basic and acidic residues" evidence="1">
    <location>
        <begin position="47"/>
        <end position="62"/>
    </location>
</feature>
<protein>
    <submittedName>
        <fullName evidence="2">Uncharacterized protein</fullName>
    </submittedName>
</protein>
<reference evidence="2 3" key="1">
    <citation type="submission" date="2019-06" db="EMBL/GenBank/DDBJ databases">
        <title>Persicimonas caeni gen. nov., sp. nov., a predatory bacterium isolated from solar saltern.</title>
        <authorList>
            <person name="Wang S."/>
        </authorList>
    </citation>
    <scope>NUCLEOTIDE SEQUENCE [LARGE SCALE GENOMIC DNA]</scope>
    <source>
        <strain evidence="2 3">YN101</strain>
    </source>
</reference>
<gene>
    <name evidence="2" type="ORF">FIV42_08450</name>
</gene>
<proteinExistence type="predicted"/>
<evidence type="ECO:0000313" key="2">
    <source>
        <dbReference type="EMBL" id="QDG50759.1"/>
    </source>
</evidence>
<dbReference type="AlphaFoldDB" id="A0A4Y6PRM0"/>
<feature type="compositionally biased region" description="Polar residues" evidence="1">
    <location>
        <begin position="100"/>
        <end position="109"/>
    </location>
</feature>
<organism evidence="2 3">
    <name type="scientific">Persicimonas caeni</name>
    <dbReference type="NCBI Taxonomy" id="2292766"/>
    <lineage>
        <taxon>Bacteria</taxon>
        <taxon>Deltaproteobacteria</taxon>
        <taxon>Bradymonadales</taxon>
        <taxon>Bradymonadaceae</taxon>
        <taxon>Persicimonas</taxon>
    </lineage>
</organism>
<keyword evidence="3" id="KW-1185">Reference proteome</keyword>
<name>A0A4Y6PRM0_PERCE</name>
<evidence type="ECO:0000313" key="3">
    <source>
        <dbReference type="Proteomes" id="UP000315995"/>
    </source>
</evidence>
<dbReference type="RefSeq" id="WP_141197251.1">
    <property type="nucleotide sequence ID" value="NZ_CP041186.1"/>
</dbReference>
<feature type="region of interest" description="Disordered" evidence="1">
    <location>
        <begin position="43"/>
        <end position="109"/>
    </location>
</feature>
<accession>A0A4Y6PRM0</accession>
<dbReference type="PROSITE" id="PS51257">
    <property type="entry name" value="PROKAR_LIPOPROTEIN"/>
    <property type="match status" value="1"/>
</dbReference>